<evidence type="ECO:0000256" key="5">
    <source>
        <dbReference type="ARBA" id="ARBA00022692"/>
    </source>
</evidence>
<dbReference type="NCBIfam" id="TIGR00003">
    <property type="entry name" value="copper ion binding protein"/>
    <property type="match status" value="4"/>
</dbReference>
<sequence>MALTMDSNVVRFVTKDTDKITRENYENFKTQIQKIDGTVVAYPQDLSYLDVTIPEANYHLVQDATETLGLRPLTDVSKESGASLLTATGDGYRNEAPGPESAVRVNIIGMTCQSCVRNIEETVGKRPGIVSIKVHLAEKFSFVLYDTSRLTPQDICDYIEDIGFEASLPLLQDSEGLVNTCVVHIEGMTCNSCVKSIEGMLSVKEGIRDVKVNLNDKEGIIQFVAKVSPDDIIEQIKDMGFDCYIKAVNGKTVKRDSDSSPHEIVQIQKQQEEDVYLEKCQLHIKGMTCGSCVAAIEKHCLKITGCHNILVALLAARAEVTYDPSCVTPREIADSISNLGFPSSVLQQAGAGESDVDLQISGMTCASCVYKIESSISQLPGVLGAKVALTTQKGRFRYDPEVTGARFIIDAINALGFHAELSSRERNNDYLKQKEEIRKWWHAFLVSLVFGGPCMLAMTYFMIAMSAGYMSHEEMCCVVPGLSLENLIMWVLSTPVLLFGGKHFFIQAAKALKHRTTNMDVLIAMATSISYVYSLCVIIAAMVLQQKTSPQTFFDTPPMLLLFISLGRWLEHIAKGQTSEALSRLLSLKATDAVLVTLGSEGEIRTESQVKVDLVQRGDYLKVIPGAKVPVDGRVVQGRSMCDESLITGESMPVPKKIDSNVIGGSINQHGLLIIQATHTGEATTLSQIVRLVEEAQTSKAPIQQLADRIAGYFVPIVVFLALLTLVVWSIIGAVNIANLPISEAEKEGFSNSEIILQFVFRCALSVLAIACPCALGLATPTAVMVGTGVGALNGILIKGAEPLENAHKVRAIMFDKTGTITKGVPAVSRIWLQADVVSPAVIFSALGCAESSSEHPIATAIVTFVKDSLTTELSGACDNFQAVPGCGLKCTVSRISGMVKNAKNSIEFSHFSSLIGGGSSGFFTLHGVAIEVTNSGGQNLKLGELIGIERPAEHGSGQYEVIVGNREWMNRNGLIIQDDIDRKMMIEEEQGRSAVLCAIDGQIVAMLSVADTVKPEAHLAVYCLKKMGLDVILLTGDNRQTAASIARQVGITKVYAEVLPSHKVARVQRLQSKGIKVCMVGDGVNDSPALAQADVGMAIAAGTDVAVEAAHIVLMRNDLLDVVACLELSRKTVRRIRLNFLFASMYNLLGIPLAAGVFSNFGLVLQPWMASAAMALSSVSVVGSSLLLKTWKKSTKRDLETPEYLSLAKHDELDTISIHRGLDDLEQLNGTPTAISRILGRKKIEEPLLLSVD</sequence>
<dbReference type="Pfam" id="PF00122">
    <property type="entry name" value="E1-E2_ATPase"/>
    <property type="match status" value="1"/>
</dbReference>
<evidence type="ECO:0000256" key="10">
    <source>
        <dbReference type="ARBA" id="ARBA00022840"/>
    </source>
</evidence>
<dbReference type="InterPro" id="IPR006121">
    <property type="entry name" value="HMA_dom"/>
</dbReference>
<dbReference type="SFLD" id="SFLDG00002">
    <property type="entry name" value="C1.7:_P-type_atpase_like"/>
    <property type="match status" value="1"/>
</dbReference>
<keyword evidence="12" id="KW-1278">Translocase</keyword>
<dbReference type="SUPFAM" id="SSF81660">
    <property type="entry name" value="Metal cation-transporting ATPase, ATP-binding domain N"/>
    <property type="match status" value="2"/>
</dbReference>
<dbReference type="AlphaFoldDB" id="A0A1Y1MYS0"/>
<dbReference type="EC" id="7.2.2.8" evidence="3"/>
<dbReference type="PRINTS" id="PR00119">
    <property type="entry name" value="CATATPASE"/>
</dbReference>
<protein>
    <recommendedName>
        <fullName evidence="3">P-type Cu(+) transporter</fullName>
        <ecNumber evidence="3">7.2.2.8</ecNumber>
    </recommendedName>
</protein>
<dbReference type="InterPro" id="IPR027256">
    <property type="entry name" value="P-typ_ATPase_IB"/>
</dbReference>
<dbReference type="SFLD" id="SFLDS00003">
    <property type="entry name" value="Haloacid_Dehalogenase"/>
    <property type="match status" value="1"/>
</dbReference>
<evidence type="ECO:0000256" key="1">
    <source>
        <dbReference type="ARBA" id="ARBA00004166"/>
    </source>
</evidence>
<dbReference type="GO" id="GO:0055070">
    <property type="term" value="P:copper ion homeostasis"/>
    <property type="evidence" value="ECO:0007669"/>
    <property type="project" value="TreeGrafter"/>
</dbReference>
<keyword evidence="4" id="KW-0813">Transport</keyword>
<dbReference type="SUPFAM" id="SSF56784">
    <property type="entry name" value="HAD-like"/>
    <property type="match status" value="1"/>
</dbReference>
<feature type="transmembrane region" description="Helical" evidence="17">
    <location>
        <begin position="440"/>
        <end position="467"/>
    </location>
</feature>
<comment type="similarity">
    <text evidence="2 17">Belongs to the cation transport ATPase (P-type) (TC 3.A.3) family. Type IB subfamily.</text>
</comment>
<keyword evidence="6 17" id="KW-0479">Metal-binding</keyword>
<dbReference type="InterPro" id="IPR006122">
    <property type="entry name" value="HMA_Cu_ion-bd"/>
</dbReference>
<dbReference type="Gene3D" id="3.40.50.1000">
    <property type="entry name" value="HAD superfamily/HAD-like"/>
    <property type="match status" value="1"/>
</dbReference>
<dbReference type="InterPro" id="IPR044492">
    <property type="entry name" value="P_typ_ATPase_HD_dom"/>
</dbReference>
<keyword evidence="16 17" id="KW-0472">Membrane</keyword>
<dbReference type="PANTHER" id="PTHR43520:SF8">
    <property type="entry name" value="P-TYPE CU(+) TRANSPORTER"/>
    <property type="match status" value="1"/>
</dbReference>
<dbReference type="NCBIfam" id="TIGR01525">
    <property type="entry name" value="ATPase-IB_hvy"/>
    <property type="match status" value="1"/>
</dbReference>
<feature type="domain" description="HMA" evidence="18">
    <location>
        <begin position="278"/>
        <end position="344"/>
    </location>
</feature>
<evidence type="ECO:0000256" key="6">
    <source>
        <dbReference type="ARBA" id="ARBA00022723"/>
    </source>
</evidence>
<keyword evidence="8 17" id="KW-0547">Nucleotide-binding</keyword>
<evidence type="ECO:0000256" key="8">
    <source>
        <dbReference type="ARBA" id="ARBA00022741"/>
    </source>
</evidence>
<evidence type="ECO:0000256" key="17">
    <source>
        <dbReference type="RuleBase" id="RU362081"/>
    </source>
</evidence>
<keyword evidence="5 17" id="KW-0812">Transmembrane</keyword>
<dbReference type="CDD" id="cd02094">
    <property type="entry name" value="P-type_ATPase_Cu-like"/>
    <property type="match status" value="1"/>
</dbReference>
<dbReference type="InterPro" id="IPR036163">
    <property type="entry name" value="HMA_dom_sf"/>
</dbReference>
<dbReference type="GO" id="GO:0005802">
    <property type="term" value="C:trans-Golgi network"/>
    <property type="evidence" value="ECO:0007669"/>
    <property type="project" value="UniProtKB-ARBA"/>
</dbReference>
<dbReference type="SFLD" id="SFLDF00027">
    <property type="entry name" value="p-type_atpase"/>
    <property type="match status" value="1"/>
</dbReference>
<accession>A0A1Y1MYS0</accession>
<dbReference type="Pfam" id="PF00702">
    <property type="entry name" value="Hydrolase"/>
    <property type="match status" value="1"/>
</dbReference>
<evidence type="ECO:0000256" key="7">
    <source>
        <dbReference type="ARBA" id="ARBA00022737"/>
    </source>
</evidence>
<feature type="transmembrane region" description="Helical" evidence="17">
    <location>
        <begin position="521"/>
        <end position="544"/>
    </location>
</feature>
<name>A0A1Y1MYS0_PHOPY</name>
<dbReference type="SUPFAM" id="SSF81653">
    <property type="entry name" value="Calcium ATPase, transduction domain A"/>
    <property type="match status" value="1"/>
</dbReference>
<dbReference type="GO" id="GO:0005524">
    <property type="term" value="F:ATP binding"/>
    <property type="evidence" value="ECO:0007669"/>
    <property type="project" value="UniProtKB-UniRule"/>
</dbReference>
<dbReference type="Gene3D" id="3.30.70.100">
    <property type="match status" value="4"/>
</dbReference>
<evidence type="ECO:0000256" key="2">
    <source>
        <dbReference type="ARBA" id="ARBA00006024"/>
    </source>
</evidence>
<dbReference type="InterPro" id="IPR001757">
    <property type="entry name" value="P_typ_ATPase"/>
</dbReference>
<comment type="subcellular location">
    <subcellularLocation>
        <location evidence="1">Golgi apparatus</location>
        <location evidence="1">trans-Golgi network membrane</location>
        <topology evidence="1">Multi-pass membrane protein</topology>
    </subcellularLocation>
    <subcellularLocation>
        <location evidence="17">Membrane</location>
    </subcellularLocation>
</comment>
<dbReference type="InterPro" id="IPR008250">
    <property type="entry name" value="ATPase_P-typ_transduc_dom_A_sf"/>
</dbReference>
<evidence type="ECO:0000259" key="18">
    <source>
        <dbReference type="PROSITE" id="PS50846"/>
    </source>
</evidence>
<dbReference type="GO" id="GO:0005886">
    <property type="term" value="C:plasma membrane"/>
    <property type="evidence" value="ECO:0007669"/>
    <property type="project" value="TreeGrafter"/>
</dbReference>
<evidence type="ECO:0000256" key="15">
    <source>
        <dbReference type="ARBA" id="ARBA00023065"/>
    </source>
</evidence>
<dbReference type="Gene3D" id="3.40.1110.10">
    <property type="entry name" value="Calcium-transporting ATPase, cytoplasmic domain N"/>
    <property type="match status" value="1"/>
</dbReference>
<evidence type="ECO:0000256" key="3">
    <source>
        <dbReference type="ARBA" id="ARBA00012517"/>
    </source>
</evidence>
<dbReference type="InterPro" id="IPR023298">
    <property type="entry name" value="ATPase_P-typ_TM_dom_sf"/>
</dbReference>
<feature type="transmembrane region" description="Helical" evidence="17">
    <location>
        <begin position="755"/>
        <end position="779"/>
    </location>
</feature>
<feature type="transmembrane region" description="Helical" evidence="17">
    <location>
        <begin position="710"/>
        <end position="735"/>
    </location>
</feature>
<evidence type="ECO:0000256" key="12">
    <source>
        <dbReference type="ARBA" id="ARBA00022967"/>
    </source>
</evidence>
<keyword evidence="11" id="KW-0460">Magnesium</keyword>
<dbReference type="InterPro" id="IPR023214">
    <property type="entry name" value="HAD_sf"/>
</dbReference>
<dbReference type="NCBIfam" id="TIGR01494">
    <property type="entry name" value="ATPase_P-type"/>
    <property type="match status" value="2"/>
</dbReference>
<keyword evidence="7" id="KW-0677">Repeat</keyword>
<feature type="transmembrane region" description="Helical" evidence="17">
    <location>
        <begin position="1141"/>
        <end position="1163"/>
    </location>
</feature>
<dbReference type="Pfam" id="PF00403">
    <property type="entry name" value="HMA"/>
    <property type="match status" value="4"/>
</dbReference>
<dbReference type="InterPro" id="IPR059000">
    <property type="entry name" value="ATPase_P-type_domA"/>
</dbReference>
<dbReference type="GO" id="GO:0140581">
    <property type="term" value="F:P-type monovalent copper transporter activity"/>
    <property type="evidence" value="ECO:0007669"/>
    <property type="project" value="UniProtKB-EC"/>
</dbReference>
<dbReference type="FunFam" id="2.70.150.10:FF:000002">
    <property type="entry name" value="Copper-transporting ATPase 1, putative"/>
    <property type="match status" value="1"/>
</dbReference>
<proteinExistence type="inferred from homology"/>
<organism evidence="19">
    <name type="scientific">Photinus pyralis</name>
    <name type="common">Common eastern firefly</name>
    <name type="synonym">Lampyris pyralis</name>
    <dbReference type="NCBI Taxonomy" id="7054"/>
    <lineage>
        <taxon>Eukaryota</taxon>
        <taxon>Metazoa</taxon>
        <taxon>Ecdysozoa</taxon>
        <taxon>Arthropoda</taxon>
        <taxon>Hexapoda</taxon>
        <taxon>Insecta</taxon>
        <taxon>Pterygota</taxon>
        <taxon>Neoptera</taxon>
        <taxon>Endopterygota</taxon>
        <taxon>Coleoptera</taxon>
        <taxon>Polyphaga</taxon>
        <taxon>Elateriformia</taxon>
        <taxon>Elateroidea</taxon>
        <taxon>Lampyridae</taxon>
        <taxon>Lampyrinae</taxon>
        <taxon>Photinus</taxon>
    </lineage>
</organism>
<dbReference type="PANTHER" id="PTHR43520">
    <property type="entry name" value="ATP7, ISOFORM B"/>
    <property type="match status" value="1"/>
</dbReference>
<dbReference type="EMBL" id="GEZM01017300">
    <property type="protein sequence ID" value="JAV90789.1"/>
    <property type="molecule type" value="Transcribed_RNA"/>
</dbReference>
<evidence type="ECO:0000313" key="19">
    <source>
        <dbReference type="EMBL" id="JAV90789.1"/>
    </source>
</evidence>
<evidence type="ECO:0000256" key="13">
    <source>
        <dbReference type="ARBA" id="ARBA00022989"/>
    </source>
</evidence>
<feature type="domain" description="HMA" evidence="18">
    <location>
        <begin position="179"/>
        <end position="244"/>
    </location>
</feature>
<evidence type="ECO:0000256" key="9">
    <source>
        <dbReference type="ARBA" id="ARBA00022796"/>
    </source>
</evidence>
<evidence type="ECO:0000256" key="16">
    <source>
        <dbReference type="ARBA" id="ARBA00023136"/>
    </source>
</evidence>
<dbReference type="PROSITE" id="PS01047">
    <property type="entry name" value="HMA_1"/>
    <property type="match status" value="3"/>
</dbReference>
<feature type="domain" description="HMA" evidence="18">
    <location>
        <begin position="354"/>
        <end position="420"/>
    </location>
</feature>
<feature type="domain" description="HMA" evidence="18">
    <location>
        <begin position="101"/>
        <end position="167"/>
    </location>
</feature>
<dbReference type="PROSITE" id="PS00154">
    <property type="entry name" value="ATPASE_E1_E2"/>
    <property type="match status" value="1"/>
</dbReference>
<dbReference type="CDD" id="cd00371">
    <property type="entry name" value="HMA"/>
    <property type="match status" value="4"/>
</dbReference>
<keyword evidence="14" id="KW-0186">Copper</keyword>
<dbReference type="GO" id="GO:0016887">
    <property type="term" value="F:ATP hydrolysis activity"/>
    <property type="evidence" value="ECO:0007669"/>
    <property type="project" value="InterPro"/>
</dbReference>
<dbReference type="GO" id="GO:0043682">
    <property type="term" value="F:P-type divalent copper transporter activity"/>
    <property type="evidence" value="ECO:0007669"/>
    <property type="project" value="TreeGrafter"/>
</dbReference>
<keyword evidence="10 17" id="KW-0067">ATP-binding</keyword>
<dbReference type="SUPFAM" id="SSF81665">
    <property type="entry name" value="Calcium ATPase, transmembrane domain M"/>
    <property type="match status" value="1"/>
</dbReference>
<keyword evidence="9" id="KW-0187">Copper transport</keyword>
<feature type="transmembrane region" description="Helical" evidence="17">
    <location>
        <begin position="556"/>
        <end position="574"/>
    </location>
</feature>
<dbReference type="InterPro" id="IPR023299">
    <property type="entry name" value="ATPase_P-typ_cyto_dom_N"/>
</dbReference>
<dbReference type="PRINTS" id="PR00942">
    <property type="entry name" value="CUATPASEI"/>
</dbReference>
<evidence type="ECO:0000256" key="4">
    <source>
        <dbReference type="ARBA" id="ARBA00022448"/>
    </source>
</evidence>
<dbReference type="Gene3D" id="2.70.150.10">
    <property type="entry name" value="Calcium-transporting ATPase, cytoplasmic transduction domain A"/>
    <property type="match status" value="1"/>
</dbReference>
<feature type="transmembrane region" description="Helical" evidence="17">
    <location>
        <begin position="487"/>
        <end position="509"/>
    </location>
</feature>
<dbReference type="GO" id="GO:0015677">
    <property type="term" value="P:copper ion import"/>
    <property type="evidence" value="ECO:0007669"/>
    <property type="project" value="TreeGrafter"/>
</dbReference>
<evidence type="ECO:0000256" key="14">
    <source>
        <dbReference type="ARBA" id="ARBA00023008"/>
    </source>
</evidence>
<dbReference type="InterPro" id="IPR036412">
    <property type="entry name" value="HAD-like_sf"/>
</dbReference>
<dbReference type="EMBL" id="GEZM01017301">
    <property type="protein sequence ID" value="JAV90788.1"/>
    <property type="molecule type" value="Transcribed_RNA"/>
</dbReference>
<dbReference type="SUPFAM" id="SSF55008">
    <property type="entry name" value="HMA, heavy metal-associated domain"/>
    <property type="match status" value="4"/>
</dbReference>
<dbReference type="InterPro" id="IPR018303">
    <property type="entry name" value="ATPase_P-typ_P_site"/>
</dbReference>
<keyword evidence="15" id="KW-0406">Ion transport</keyword>
<dbReference type="GO" id="GO:0005507">
    <property type="term" value="F:copper ion binding"/>
    <property type="evidence" value="ECO:0007669"/>
    <property type="project" value="InterPro"/>
</dbReference>
<reference evidence="19" key="1">
    <citation type="journal article" date="2016" name="Sci. Rep.">
        <title>Molecular characterization of firefly nuptial gifts: a multi-omics approach sheds light on postcopulatory sexual selection.</title>
        <authorList>
            <person name="Al-Wathiqui N."/>
            <person name="Fallon T.R."/>
            <person name="South A."/>
            <person name="Weng J.K."/>
            <person name="Lewis S.M."/>
        </authorList>
    </citation>
    <scope>NUCLEOTIDE SEQUENCE</scope>
</reference>
<dbReference type="PRINTS" id="PR00943">
    <property type="entry name" value="CUATPASE"/>
</dbReference>
<dbReference type="PROSITE" id="PS50846">
    <property type="entry name" value="HMA_2"/>
    <property type="match status" value="4"/>
</dbReference>
<dbReference type="FunFam" id="3.30.70.100:FF:000001">
    <property type="entry name" value="ATPase copper transporting beta"/>
    <property type="match status" value="4"/>
</dbReference>
<keyword evidence="13 17" id="KW-1133">Transmembrane helix</keyword>
<dbReference type="InterPro" id="IPR017969">
    <property type="entry name" value="Heavy-metal-associated_CS"/>
</dbReference>
<dbReference type="FunFam" id="3.40.50.1000:FF:000333">
    <property type="entry name" value="Copper-transporting ATPase 2"/>
    <property type="match status" value="1"/>
</dbReference>
<feature type="transmembrane region" description="Helical" evidence="17">
    <location>
        <begin position="1169"/>
        <end position="1189"/>
    </location>
</feature>
<evidence type="ECO:0000256" key="11">
    <source>
        <dbReference type="ARBA" id="ARBA00022842"/>
    </source>
</evidence>